<comment type="caution">
    <text evidence="1">The sequence shown here is derived from an EMBL/GenBank/DDBJ whole genome shotgun (WGS) entry which is preliminary data.</text>
</comment>
<protein>
    <submittedName>
        <fullName evidence="1">Uncharacterized protein</fullName>
    </submittedName>
</protein>
<organism evidence="1 2">
    <name type="scientific">Araneus ventricosus</name>
    <name type="common">Orbweaver spider</name>
    <name type="synonym">Epeira ventricosa</name>
    <dbReference type="NCBI Taxonomy" id="182803"/>
    <lineage>
        <taxon>Eukaryota</taxon>
        <taxon>Metazoa</taxon>
        <taxon>Ecdysozoa</taxon>
        <taxon>Arthropoda</taxon>
        <taxon>Chelicerata</taxon>
        <taxon>Arachnida</taxon>
        <taxon>Araneae</taxon>
        <taxon>Araneomorphae</taxon>
        <taxon>Entelegynae</taxon>
        <taxon>Araneoidea</taxon>
        <taxon>Araneidae</taxon>
        <taxon>Araneus</taxon>
    </lineage>
</organism>
<evidence type="ECO:0000313" key="1">
    <source>
        <dbReference type="EMBL" id="GBN14365.1"/>
    </source>
</evidence>
<keyword evidence="2" id="KW-1185">Reference proteome</keyword>
<dbReference type="AlphaFoldDB" id="A0A4Y2LHY7"/>
<name>A0A4Y2LHY7_ARAVE</name>
<evidence type="ECO:0000313" key="2">
    <source>
        <dbReference type="Proteomes" id="UP000499080"/>
    </source>
</evidence>
<dbReference type="Proteomes" id="UP000499080">
    <property type="component" value="Unassembled WGS sequence"/>
</dbReference>
<reference evidence="1 2" key="1">
    <citation type="journal article" date="2019" name="Sci. Rep.">
        <title>Orb-weaving spider Araneus ventricosus genome elucidates the spidroin gene catalogue.</title>
        <authorList>
            <person name="Kono N."/>
            <person name="Nakamura H."/>
            <person name="Ohtoshi R."/>
            <person name="Moran D.A.P."/>
            <person name="Shinohara A."/>
            <person name="Yoshida Y."/>
            <person name="Fujiwara M."/>
            <person name="Mori M."/>
            <person name="Tomita M."/>
            <person name="Arakawa K."/>
        </authorList>
    </citation>
    <scope>NUCLEOTIDE SEQUENCE [LARGE SCALE GENOMIC DNA]</scope>
</reference>
<gene>
    <name evidence="1" type="ORF">AVEN_275142_1</name>
</gene>
<dbReference type="EMBL" id="BGPR01005894">
    <property type="protein sequence ID" value="GBN14365.1"/>
    <property type="molecule type" value="Genomic_DNA"/>
</dbReference>
<sequence>MNLGSKRNFTEDQPYVWDRCKYVKQTQWIKHPLTAVAWKLGEGVPAQASTSSSDCALKLRGPSTNITCSASKQAVNIIKLNNWDRNCSSEAAAQNWNSPNIQGVHK</sequence>
<accession>A0A4Y2LHY7</accession>
<proteinExistence type="predicted"/>